<feature type="compositionally biased region" description="Gly residues" evidence="1">
    <location>
        <begin position="406"/>
        <end position="425"/>
    </location>
</feature>
<comment type="caution">
    <text evidence="2">The sequence shown here is derived from an EMBL/GenBank/DDBJ whole genome shotgun (WGS) entry which is preliminary data.</text>
</comment>
<keyword evidence="3" id="KW-1185">Reference proteome</keyword>
<name>A0AAN8ET48_9EURO</name>
<evidence type="ECO:0000313" key="2">
    <source>
        <dbReference type="EMBL" id="KAK5955395.1"/>
    </source>
</evidence>
<evidence type="ECO:0000313" key="3">
    <source>
        <dbReference type="Proteomes" id="UP001316803"/>
    </source>
</evidence>
<accession>A0AAN8ET48</accession>
<organism evidence="2 3">
    <name type="scientific">Knufia fluminis</name>
    <dbReference type="NCBI Taxonomy" id="191047"/>
    <lineage>
        <taxon>Eukaryota</taxon>
        <taxon>Fungi</taxon>
        <taxon>Dikarya</taxon>
        <taxon>Ascomycota</taxon>
        <taxon>Pezizomycotina</taxon>
        <taxon>Eurotiomycetes</taxon>
        <taxon>Chaetothyriomycetidae</taxon>
        <taxon>Chaetothyriales</taxon>
        <taxon>Trichomeriaceae</taxon>
        <taxon>Knufia</taxon>
    </lineage>
</organism>
<dbReference type="Proteomes" id="UP001316803">
    <property type="component" value="Unassembled WGS sequence"/>
</dbReference>
<feature type="compositionally biased region" description="Acidic residues" evidence="1">
    <location>
        <begin position="140"/>
        <end position="150"/>
    </location>
</feature>
<dbReference type="AlphaFoldDB" id="A0AAN8ET48"/>
<feature type="region of interest" description="Disordered" evidence="1">
    <location>
        <begin position="129"/>
        <end position="150"/>
    </location>
</feature>
<gene>
    <name evidence="2" type="ORF">OHC33_003033</name>
</gene>
<sequence length="425" mass="47186">MGQPTKKQPMTRGKPFTTPGPIIQQQNLTINRQPKTVNKGKHHCPWKDGRKTHAFEEKTCIEKGHAAYCPWCFVPCSTFFGCPTHGFKEDELLKEKPQNYMEIFRWYAQQGLQGDRRRVRAKMASMGKVSEFPDRGTEESPVEDEELEVQPEVGLDGDVEDQDTDEVYFADDEDQPQLRPTPANVLPPRWPAMLPTTVVEVTPEDRYIFAQDRYGFAHFDDEEAFGIPLLGDSDAPTPVRLRKDQFDAEANVLSHQRGEFSAEGDSPDPTDRRVNRTRGGPARRAGRGGRSLRSGIPRPIPTPKADSSTSQAEGIARRGGRPGRGGRGDHVRRPSTPLDRATVTPISPEPTSTPRVRTLYQVQEKGAISLHYELPRGAEVIPNISTPTPELPHPHASLRGRRGPRGRGGMRGTGAARGRGRGGSE</sequence>
<feature type="region of interest" description="Disordered" evidence="1">
    <location>
        <begin position="1"/>
        <end position="23"/>
    </location>
</feature>
<feature type="region of interest" description="Disordered" evidence="1">
    <location>
        <begin position="380"/>
        <end position="425"/>
    </location>
</feature>
<evidence type="ECO:0000256" key="1">
    <source>
        <dbReference type="SAM" id="MobiDB-lite"/>
    </source>
</evidence>
<feature type="region of interest" description="Disordered" evidence="1">
    <location>
        <begin position="253"/>
        <end position="354"/>
    </location>
</feature>
<proteinExistence type="predicted"/>
<feature type="compositionally biased region" description="Basic residues" evidence="1">
    <location>
        <begin position="396"/>
        <end position="405"/>
    </location>
</feature>
<dbReference type="EMBL" id="JAKLMC020000006">
    <property type="protein sequence ID" value="KAK5955395.1"/>
    <property type="molecule type" value="Genomic_DNA"/>
</dbReference>
<protein>
    <submittedName>
        <fullName evidence="2">Uncharacterized protein</fullName>
    </submittedName>
</protein>
<reference evidence="2 3" key="1">
    <citation type="submission" date="2022-12" db="EMBL/GenBank/DDBJ databases">
        <title>Genomic features and morphological characterization of a novel Knufia sp. strain isolated from spacecraft assembly facility.</title>
        <authorList>
            <person name="Teixeira M."/>
            <person name="Chander A.M."/>
            <person name="Stajich J.E."/>
            <person name="Venkateswaran K."/>
        </authorList>
    </citation>
    <scope>NUCLEOTIDE SEQUENCE [LARGE SCALE GENOMIC DNA]</scope>
    <source>
        <strain evidence="2 3">FJI-L2-BK-P2</strain>
    </source>
</reference>